<sequence>MRGLSLWLYRRSSAPAALVLLLAAAALAWLFNFSDTALSVSRLARLYGQPILDLRPWYSADAVRALLAAYGAAGRQGYLHFLAFDTLFLLCYGAGFALLISLLRRRLPRPGWFNLLPLMVAGADALENLCSYIDLVSYPDFYPPIAWAGGAMTSGKHLLSAASLLCLGYSAWRAGRRAAQAVS</sequence>
<gene>
    <name evidence="2" type="ORF">KIF53_14415</name>
</gene>
<keyword evidence="1" id="KW-0472">Membrane</keyword>
<dbReference type="Proteomes" id="UP000711178">
    <property type="component" value="Unassembled WGS sequence"/>
</dbReference>
<evidence type="ECO:0000256" key="1">
    <source>
        <dbReference type="SAM" id="Phobius"/>
    </source>
</evidence>
<feature type="transmembrane region" description="Helical" evidence="1">
    <location>
        <begin position="78"/>
        <end position="103"/>
    </location>
</feature>
<keyword evidence="1" id="KW-0812">Transmembrane</keyword>
<organism evidence="2 3">
    <name type="scientific">Chromobacterium subtsugae</name>
    <dbReference type="NCBI Taxonomy" id="251747"/>
    <lineage>
        <taxon>Bacteria</taxon>
        <taxon>Pseudomonadati</taxon>
        <taxon>Pseudomonadota</taxon>
        <taxon>Betaproteobacteria</taxon>
        <taxon>Neisseriales</taxon>
        <taxon>Chromobacteriaceae</taxon>
        <taxon>Chromobacterium</taxon>
    </lineage>
</organism>
<dbReference type="GeneID" id="89684274"/>
<comment type="caution">
    <text evidence="2">The sequence shown here is derived from an EMBL/GenBank/DDBJ whole genome shotgun (WGS) entry which is preliminary data.</text>
</comment>
<evidence type="ECO:0000313" key="3">
    <source>
        <dbReference type="Proteomes" id="UP000711178"/>
    </source>
</evidence>
<name>A0ABS7FFI1_9NEIS</name>
<reference evidence="2 3" key="1">
    <citation type="submission" date="2021-05" db="EMBL/GenBank/DDBJ databases">
        <title>Draft Whole Genome Sequencing Of Biosensor Chromobacterium violaceum Strain CV026 Reveals A Regulatory RNA In Chromobacterium violaceum Phenotype Regulatory Network.</title>
        <authorList>
            <person name="Hong K.W."/>
            <person name="Chan K.G."/>
            <person name="Chang C.-Y."/>
        </authorList>
    </citation>
    <scope>NUCLEOTIDE SEQUENCE [LARGE SCALE GENOMIC DNA]</scope>
    <source>
        <strain evidence="2 3">ATCC 31532</strain>
    </source>
</reference>
<proteinExistence type="predicted"/>
<dbReference type="EMBL" id="JAHDTB010000012">
    <property type="protein sequence ID" value="MBW8288827.1"/>
    <property type="molecule type" value="Genomic_DNA"/>
</dbReference>
<keyword evidence="3" id="KW-1185">Reference proteome</keyword>
<accession>A0ABS7FFI1</accession>
<dbReference type="RefSeq" id="WP_043576993.1">
    <property type="nucleotide sequence ID" value="NZ_CP142381.1"/>
</dbReference>
<keyword evidence="1" id="KW-1133">Transmembrane helix</keyword>
<evidence type="ECO:0000313" key="2">
    <source>
        <dbReference type="EMBL" id="MBW8288827.1"/>
    </source>
</evidence>
<protein>
    <submittedName>
        <fullName evidence="2">Uncharacterized protein</fullName>
    </submittedName>
</protein>